<protein>
    <submittedName>
        <fullName evidence="1">Uncharacterized protein</fullName>
    </submittedName>
</protein>
<keyword evidence="2" id="KW-1185">Reference proteome</keyword>
<accession>A0ABU7KD95</accession>
<dbReference type="Proteomes" id="UP001356095">
    <property type="component" value="Unassembled WGS sequence"/>
</dbReference>
<evidence type="ECO:0000313" key="2">
    <source>
        <dbReference type="Proteomes" id="UP001356095"/>
    </source>
</evidence>
<comment type="caution">
    <text evidence="1">The sequence shown here is derived from an EMBL/GenBank/DDBJ whole genome shotgun (WGS) entry which is preliminary data.</text>
</comment>
<organism evidence="1 2">
    <name type="scientific">Nocardiopsis codii</name>
    <dbReference type="NCBI Taxonomy" id="3065942"/>
    <lineage>
        <taxon>Bacteria</taxon>
        <taxon>Bacillati</taxon>
        <taxon>Actinomycetota</taxon>
        <taxon>Actinomycetes</taxon>
        <taxon>Streptosporangiales</taxon>
        <taxon>Nocardiopsidaceae</taxon>
        <taxon>Nocardiopsis</taxon>
    </lineage>
</organism>
<gene>
    <name evidence="1" type="ORF">Q8791_23585</name>
</gene>
<evidence type="ECO:0000313" key="1">
    <source>
        <dbReference type="EMBL" id="MEE2040204.1"/>
    </source>
</evidence>
<name>A0ABU7KD95_9ACTN</name>
<sequence>MSTASVLGRYRDELVEAGFTREEALDLVGHAAPMGMTDLDTISTAKPRNIGPDPLRIVVLAGSREEAERWKNDQFIRNRIDSPDRFILAAGDSTALLGLSGPLAVVALPGFYRLPADERAALEDAFHRANAKV</sequence>
<dbReference type="EMBL" id="JAUZMY010000026">
    <property type="protein sequence ID" value="MEE2040204.1"/>
    <property type="molecule type" value="Genomic_DNA"/>
</dbReference>
<dbReference type="RefSeq" id="WP_330093973.1">
    <property type="nucleotide sequence ID" value="NZ_JAUZMY010000026.1"/>
</dbReference>
<reference evidence="1 2" key="1">
    <citation type="submission" date="2023-08" db="EMBL/GenBank/DDBJ databases">
        <authorList>
            <person name="Girao M."/>
            <person name="Carvalho M.F."/>
        </authorList>
    </citation>
    <scope>NUCLEOTIDE SEQUENCE [LARGE SCALE GENOMIC DNA]</scope>
    <source>
        <strain evidence="1 2">CT-R113</strain>
    </source>
</reference>
<proteinExistence type="predicted"/>